<evidence type="ECO:0000313" key="7">
    <source>
        <dbReference type="Proteomes" id="UP000623967"/>
    </source>
</evidence>
<dbReference type="SUPFAM" id="SSF52507">
    <property type="entry name" value="Homo-oligomeric flavin-containing Cys decarboxylases, HFCD"/>
    <property type="match status" value="1"/>
</dbReference>
<proteinExistence type="predicted"/>
<dbReference type="InterPro" id="IPR003382">
    <property type="entry name" value="Flavoprotein"/>
</dbReference>
<dbReference type="Proteomes" id="UP000623967">
    <property type="component" value="Unassembled WGS sequence"/>
</dbReference>
<name>A0ABS1TUN9_9BACI</name>
<reference evidence="6 7" key="1">
    <citation type="submission" date="2021-01" db="EMBL/GenBank/DDBJ databases">
        <title>Genome public.</title>
        <authorList>
            <person name="Liu C."/>
            <person name="Sun Q."/>
        </authorList>
    </citation>
    <scope>NUCLEOTIDE SEQUENCE [LARGE SCALE GENOMIC DNA]</scope>
    <source>
        <strain evidence="6 7">YIM B02564</strain>
    </source>
</reference>
<sequence length="94" mass="10200">ITGSLLSRAADVTLKERRRLVLMLRETPLHLGHLRSMVAVTEAGAIVSPPVPAFYARPASIDEMVDHSVGRVLDLFGIESGAVRRWNPGNDTPA</sequence>
<keyword evidence="7" id="KW-1185">Reference proteome</keyword>
<evidence type="ECO:0000259" key="5">
    <source>
        <dbReference type="Pfam" id="PF02441"/>
    </source>
</evidence>
<keyword evidence="4" id="KW-0808">Transferase</keyword>
<evidence type="ECO:0000313" key="6">
    <source>
        <dbReference type="EMBL" id="MBL4954283.1"/>
    </source>
</evidence>
<organism evidence="6 7">
    <name type="scientific">Neobacillus paridis</name>
    <dbReference type="NCBI Taxonomy" id="2803862"/>
    <lineage>
        <taxon>Bacteria</taxon>
        <taxon>Bacillati</taxon>
        <taxon>Bacillota</taxon>
        <taxon>Bacilli</taxon>
        <taxon>Bacillales</taxon>
        <taxon>Bacillaceae</taxon>
        <taxon>Neobacillus</taxon>
    </lineage>
</organism>
<accession>A0ABS1TUN9</accession>
<feature type="domain" description="Flavoprotein" evidence="5">
    <location>
        <begin position="1"/>
        <end position="75"/>
    </location>
</feature>
<evidence type="ECO:0000256" key="2">
    <source>
        <dbReference type="ARBA" id="ARBA00022630"/>
    </source>
</evidence>
<dbReference type="Gene3D" id="3.40.50.1950">
    <property type="entry name" value="Flavin prenyltransferase-like"/>
    <property type="match status" value="1"/>
</dbReference>
<keyword evidence="2" id="KW-0285">Flavoprotein</keyword>
<keyword evidence="3" id="KW-0288">FMN</keyword>
<evidence type="ECO:0000256" key="4">
    <source>
        <dbReference type="ARBA" id="ARBA00022679"/>
    </source>
</evidence>
<comment type="caution">
    <text evidence="6">The sequence shown here is derived from an EMBL/GenBank/DDBJ whole genome shotgun (WGS) entry which is preliminary data.</text>
</comment>
<dbReference type="Pfam" id="PF02441">
    <property type="entry name" value="Flavoprotein"/>
    <property type="match status" value="1"/>
</dbReference>
<evidence type="ECO:0000256" key="1">
    <source>
        <dbReference type="ARBA" id="ARBA00022602"/>
    </source>
</evidence>
<evidence type="ECO:0000256" key="3">
    <source>
        <dbReference type="ARBA" id="ARBA00022643"/>
    </source>
</evidence>
<dbReference type="InterPro" id="IPR036551">
    <property type="entry name" value="Flavin_trans-like"/>
</dbReference>
<keyword evidence="1" id="KW-0637">Prenyltransferase</keyword>
<dbReference type="EMBL" id="JAESWB010000316">
    <property type="protein sequence ID" value="MBL4954283.1"/>
    <property type="molecule type" value="Genomic_DNA"/>
</dbReference>
<protein>
    <submittedName>
        <fullName evidence="6">UbiX family flavin prenyltransferase</fullName>
    </submittedName>
</protein>
<dbReference type="NCBIfam" id="TIGR00421">
    <property type="entry name" value="ubiX_pad"/>
    <property type="match status" value="1"/>
</dbReference>
<feature type="non-terminal residue" evidence="6">
    <location>
        <position position="1"/>
    </location>
</feature>
<dbReference type="InterPro" id="IPR004507">
    <property type="entry name" value="UbiX-like"/>
</dbReference>
<gene>
    <name evidence="6" type="ORF">JK635_19160</name>
</gene>